<feature type="transmembrane region" description="Helical" evidence="1">
    <location>
        <begin position="22"/>
        <end position="45"/>
    </location>
</feature>
<evidence type="ECO:0000259" key="2">
    <source>
        <dbReference type="SMART" id="SM00014"/>
    </source>
</evidence>
<dbReference type="PANTHER" id="PTHR14969:SF13">
    <property type="entry name" value="AT30094P"/>
    <property type="match status" value="1"/>
</dbReference>
<organism evidence="3 4">
    <name type="scientific">Natronoglomus mannanivorans</name>
    <dbReference type="NCBI Taxonomy" id="2979990"/>
    <lineage>
        <taxon>Archaea</taxon>
        <taxon>Methanobacteriati</taxon>
        <taxon>Methanobacteriota</taxon>
        <taxon>Stenosarchaea group</taxon>
        <taxon>Halobacteria</taxon>
        <taxon>Halobacteriales</taxon>
        <taxon>Natrialbaceae</taxon>
        <taxon>Natronoglomus</taxon>
    </lineage>
</organism>
<dbReference type="InterPro" id="IPR000326">
    <property type="entry name" value="PAP2/HPO"/>
</dbReference>
<dbReference type="EMBL" id="JAOPKB010000015">
    <property type="protein sequence ID" value="MCU4974966.1"/>
    <property type="molecule type" value="Genomic_DNA"/>
</dbReference>
<feature type="transmembrane region" description="Helical" evidence="1">
    <location>
        <begin position="183"/>
        <end position="199"/>
    </location>
</feature>
<protein>
    <submittedName>
        <fullName evidence="3">Phosphatase PAP2 family protein</fullName>
    </submittedName>
</protein>
<dbReference type="Pfam" id="PF01569">
    <property type="entry name" value="PAP2"/>
    <property type="match status" value="1"/>
</dbReference>
<keyword evidence="1" id="KW-1133">Transmembrane helix</keyword>
<proteinExistence type="predicted"/>
<accession>A0ABT2QJ49</accession>
<dbReference type="PANTHER" id="PTHR14969">
    <property type="entry name" value="SPHINGOSINE-1-PHOSPHATE PHOSPHOHYDROLASE"/>
    <property type="match status" value="1"/>
</dbReference>
<feature type="transmembrane region" description="Helical" evidence="1">
    <location>
        <begin position="205"/>
        <end position="221"/>
    </location>
</feature>
<feature type="domain" description="Phosphatidic acid phosphatase type 2/haloperoxidase" evidence="2">
    <location>
        <begin position="65"/>
        <end position="173"/>
    </location>
</feature>
<feature type="transmembrane region" description="Helical" evidence="1">
    <location>
        <begin position="158"/>
        <end position="176"/>
    </location>
</feature>
<dbReference type="InterPro" id="IPR036938">
    <property type="entry name" value="PAP2/HPO_sf"/>
</dbReference>
<dbReference type="SMART" id="SM00014">
    <property type="entry name" value="acidPPc"/>
    <property type="match status" value="1"/>
</dbReference>
<gene>
    <name evidence="3" type="ORF">OB955_19825</name>
</gene>
<feature type="transmembrane region" description="Helical" evidence="1">
    <location>
        <begin position="108"/>
        <end position="126"/>
    </location>
</feature>
<name>A0ABT2QJ49_9EURY</name>
<keyword evidence="1" id="KW-0472">Membrane</keyword>
<evidence type="ECO:0000256" key="1">
    <source>
        <dbReference type="SAM" id="Phobius"/>
    </source>
</evidence>
<feature type="transmembrane region" description="Helical" evidence="1">
    <location>
        <begin position="66"/>
        <end position="88"/>
    </location>
</feature>
<comment type="caution">
    <text evidence="3">The sequence shown here is derived from an EMBL/GenBank/DDBJ whole genome shotgun (WGS) entry which is preliminary data.</text>
</comment>
<evidence type="ECO:0000313" key="3">
    <source>
        <dbReference type="EMBL" id="MCU4974966.1"/>
    </source>
</evidence>
<dbReference type="Proteomes" id="UP001320972">
    <property type="component" value="Unassembled WGS sequence"/>
</dbReference>
<evidence type="ECO:0000313" key="4">
    <source>
        <dbReference type="Proteomes" id="UP001320972"/>
    </source>
</evidence>
<feature type="transmembrane region" description="Helical" evidence="1">
    <location>
        <begin position="133"/>
        <end position="152"/>
    </location>
</feature>
<sequence length="238" mass="25563">MNRGVGVTDAIRSGVPEWSLEAFSVLSLLGDLLVIIPALGVLYLADVLHSLSRGERNQSLCSDQTAFLVATVFGGLALVVLLKATFAFPRTPAEWHVIEPSEYGFPSGHTMAAMVFWGALVLWLQFDRRSVRLCVAGVVVSLVGVSRLALGVHYLVDVLASMAFGVVYLAAIAWITQERPERAFGVAVIIAVLSAVVTGGSERAILALGGTVGAAIGWWVIERSPVRQQLFETLDHKH</sequence>
<reference evidence="3 4" key="1">
    <citation type="submission" date="2022-09" db="EMBL/GenBank/DDBJ databases">
        <title>Enrichment on poylsaccharides allowed isolation of novel metabolic and taxonomic groups of Haloarchaea.</title>
        <authorList>
            <person name="Sorokin D.Y."/>
            <person name="Elcheninov A.G."/>
            <person name="Khizhniak T.V."/>
            <person name="Kolganova T.V."/>
            <person name="Kublanov I.V."/>
        </authorList>
    </citation>
    <scope>NUCLEOTIDE SEQUENCE [LARGE SCALE GENOMIC DNA]</scope>
    <source>
        <strain evidence="3 4">AArc-m2/3/4</strain>
    </source>
</reference>
<dbReference type="Gene3D" id="1.20.144.10">
    <property type="entry name" value="Phosphatidic acid phosphatase type 2/haloperoxidase"/>
    <property type="match status" value="1"/>
</dbReference>
<dbReference type="SUPFAM" id="SSF48317">
    <property type="entry name" value="Acid phosphatase/Vanadium-dependent haloperoxidase"/>
    <property type="match status" value="1"/>
</dbReference>
<keyword evidence="4" id="KW-1185">Reference proteome</keyword>
<keyword evidence="1" id="KW-0812">Transmembrane</keyword>